<keyword evidence="4 7" id="KW-0157">Chromophore</keyword>
<organism evidence="9 10">
    <name type="scientific">Phaeocystidibacter marisrubri</name>
    <dbReference type="NCBI Taxonomy" id="1577780"/>
    <lineage>
        <taxon>Bacteria</taxon>
        <taxon>Pseudomonadati</taxon>
        <taxon>Bacteroidota</taxon>
        <taxon>Flavobacteriia</taxon>
        <taxon>Flavobacteriales</taxon>
        <taxon>Phaeocystidibacteraceae</taxon>
        <taxon>Phaeocystidibacter</taxon>
    </lineage>
</organism>
<dbReference type="GO" id="GO:0003904">
    <property type="term" value="F:deoxyribodipyrimidine photo-lyase activity"/>
    <property type="evidence" value="ECO:0007669"/>
    <property type="project" value="TreeGrafter"/>
</dbReference>
<feature type="binding site" evidence="5">
    <location>
        <begin position="226"/>
        <end position="230"/>
    </location>
    <ligand>
        <name>FAD</name>
        <dbReference type="ChEBI" id="CHEBI:57692"/>
    </ligand>
</feature>
<dbReference type="PRINTS" id="PR00147">
    <property type="entry name" value="DNAPHOTLYASE"/>
</dbReference>
<feature type="binding site" evidence="5">
    <location>
        <begin position="257"/>
        <end position="264"/>
    </location>
    <ligand>
        <name>FAD</name>
        <dbReference type="ChEBI" id="CHEBI:57692"/>
    </ligand>
</feature>
<dbReference type="GO" id="GO:0003677">
    <property type="term" value="F:DNA binding"/>
    <property type="evidence" value="ECO:0007669"/>
    <property type="project" value="TreeGrafter"/>
</dbReference>
<feature type="binding site" evidence="5">
    <location>
        <position position="254"/>
    </location>
    <ligand>
        <name>FAD</name>
        <dbReference type="ChEBI" id="CHEBI:57692"/>
    </ligand>
</feature>
<dbReference type="InterPro" id="IPR036155">
    <property type="entry name" value="Crypto/Photolyase_N_sf"/>
</dbReference>
<name>A0A6L3ZIT9_9FLAO</name>
<dbReference type="PANTHER" id="PTHR11455:SF9">
    <property type="entry name" value="CRYPTOCHROME CIRCADIAN CLOCK 5 ISOFORM X1"/>
    <property type="match status" value="1"/>
</dbReference>
<keyword evidence="3 5" id="KW-0274">FAD</keyword>
<dbReference type="Proteomes" id="UP000484164">
    <property type="component" value="Unassembled WGS sequence"/>
</dbReference>
<evidence type="ECO:0000256" key="2">
    <source>
        <dbReference type="ARBA" id="ARBA00022630"/>
    </source>
</evidence>
<feature type="site" description="Electron transfer via tryptophanyl radical" evidence="6">
    <location>
        <position position="288"/>
    </location>
</feature>
<evidence type="ECO:0000256" key="6">
    <source>
        <dbReference type="PIRSR" id="PIRSR602081-2"/>
    </source>
</evidence>
<dbReference type="PROSITE" id="PS00394">
    <property type="entry name" value="DNA_PHOTOLYASES_1_1"/>
    <property type="match status" value="1"/>
</dbReference>
<feature type="domain" description="Photolyase/cryptochrome alpha/beta" evidence="8">
    <location>
        <begin position="3"/>
        <end position="133"/>
    </location>
</feature>
<sequence>MTKLNIFWHRRDLRIEDNAGLYKALRGDLPVQPLFIFDENILSQLEDKRDARITFIHNEITRLSKEYESHGSSLMVRYGNPVDILKELLSEFSIENVYTNRDYEPYAKERDSEVYELLNASNVHFIGAKDHVIFDKDEVVKGDGSPYLVFSPYASKWRQKLNDFYTSSYPTEKYLGNLHRSTPTQIPSLSDLGFEKSELEFPSREFPKKIIRTYDETRDYPGKDGTSRLSVHLRFGTISIRKLLQTALSSNQTFVNELIWRDFYQMILFHYPECPTKAIKPQYDNIEWESSEEHFERWCKGQTGYPLVDAGMRELNSTGYMHNRVRMVVASFLTKHLLLDWRLGERYFAEKLLDYDLASNVGGWQWASGSGCDAAPYFRIFNPTSQLEKFDPDLKYVKRWVPEYGTSSYAKPMVDHKQARERALERYKSGLNN</sequence>
<keyword evidence="10" id="KW-1185">Reference proteome</keyword>
<dbReference type="RefSeq" id="WP_151692435.1">
    <property type="nucleotide sequence ID" value="NZ_BMGX01000002.1"/>
</dbReference>
<dbReference type="SUPFAM" id="SSF48173">
    <property type="entry name" value="Cryptochrome/photolyase FAD-binding domain"/>
    <property type="match status" value="1"/>
</dbReference>
<dbReference type="InterPro" id="IPR005101">
    <property type="entry name" value="Cryptochr/Photolyase_FAD-bd"/>
</dbReference>
<dbReference type="Gene3D" id="1.25.40.80">
    <property type="match status" value="1"/>
</dbReference>
<comment type="cofactor">
    <cofactor evidence="1">
        <name>(6R)-5,10-methylene-5,6,7,8-tetrahydrofolate</name>
        <dbReference type="ChEBI" id="CHEBI:15636"/>
    </cofactor>
</comment>
<dbReference type="Pfam" id="PF03441">
    <property type="entry name" value="FAD_binding_7"/>
    <property type="match status" value="1"/>
</dbReference>
<feature type="binding site" evidence="5">
    <location>
        <position position="214"/>
    </location>
    <ligand>
        <name>FAD</name>
        <dbReference type="ChEBI" id="CHEBI:57692"/>
    </ligand>
</feature>
<dbReference type="OrthoDB" id="9772484at2"/>
<dbReference type="InterPro" id="IPR018394">
    <property type="entry name" value="DNA_photolyase_1_CS_C"/>
</dbReference>
<reference evidence="9 10" key="1">
    <citation type="submission" date="2019-10" db="EMBL/GenBank/DDBJ databases">
        <title>Genome sequence of Phaeocystidibacter marisrubri JCM30614 (type strain).</title>
        <authorList>
            <person name="Bowman J.P."/>
        </authorList>
    </citation>
    <scope>NUCLEOTIDE SEQUENCE [LARGE SCALE GENOMIC DNA]</scope>
    <source>
        <strain evidence="9 10">JCM 30614</strain>
    </source>
</reference>
<keyword evidence="2 5" id="KW-0285">Flavoprotein</keyword>
<evidence type="ECO:0000256" key="7">
    <source>
        <dbReference type="RuleBase" id="RU004182"/>
    </source>
</evidence>
<dbReference type="SUPFAM" id="SSF52425">
    <property type="entry name" value="Cryptochrome/photolyase, N-terminal domain"/>
    <property type="match status" value="1"/>
</dbReference>
<dbReference type="AlphaFoldDB" id="A0A6L3ZIT9"/>
<dbReference type="InterPro" id="IPR014729">
    <property type="entry name" value="Rossmann-like_a/b/a_fold"/>
</dbReference>
<accession>A0A6L3ZIT9</accession>
<evidence type="ECO:0000313" key="10">
    <source>
        <dbReference type="Proteomes" id="UP000484164"/>
    </source>
</evidence>
<dbReference type="Gene3D" id="3.40.50.620">
    <property type="entry name" value="HUPs"/>
    <property type="match status" value="1"/>
</dbReference>
<feature type="site" description="Electron transfer via tryptophanyl radical" evidence="6">
    <location>
        <position position="341"/>
    </location>
</feature>
<dbReference type="Gene3D" id="1.10.579.10">
    <property type="entry name" value="DNA Cyclobutane Dipyrimidine Photolyase, subunit A, domain 3"/>
    <property type="match status" value="1"/>
</dbReference>
<dbReference type="InterPro" id="IPR002081">
    <property type="entry name" value="Cryptochrome/DNA_photolyase_1"/>
</dbReference>
<dbReference type="GO" id="GO:0006950">
    <property type="term" value="P:response to stress"/>
    <property type="evidence" value="ECO:0007669"/>
    <property type="project" value="UniProtKB-ARBA"/>
</dbReference>
<feature type="site" description="Electron transfer via tryptophanyl radical" evidence="6">
    <location>
        <position position="364"/>
    </location>
</feature>
<proteinExistence type="inferred from homology"/>
<dbReference type="Pfam" id="PF00875">
    <property type="entry name" value="DNA_photolyase"/>
    <property type="match status" value="1"/>
</dbReference>
<dbReference type="GO" id="GO:0006139">
    <property type="term" value="P:nucleobase-containing compound metabolic process"/>
    <property type="evidence" value="ECO:0007669"/>
    <property type="project" value="UniProtKB-ARBA"/>
</dbReference>
<dbReference type="InterPro" id="IPR006050">
    <property type="entry name" value="DNA_photolyase_N"/>
</dbReference>
<keyword evidence="9" id="KW-0456">Lyase</keyword>
<comment type="similarity">
    <text evidence="7">Belongs to the DNA photolyase family.</text>
</comment>
<evidence type="ECO:0000256" key="5">
    <source>
        <dbReference type="PIRSR" id="PIRSR602081-1"/>
    </source>
</evidence>
<dbReference type="PROSITE" id="PS00691">
    <property type="entry name" value="DNA_PHOTOLYASES_1_2"/>
    <property type="match status" value="1"/>
</dbReference>
<gene>
    <name evidence="9" type="ORF">F8C82_04905</name>
</gene>
<dbReference type="GO" id="GO:0071949">
    <property type="term" value="F:FAD binding"/>
    <property type="evidence" value="ECO:0007669"/>
    <property type="project" value="TreeGrafter"/>
</dbReference>
<evidence type="ECO:0000259" key="8">
    <source>
        <dbReference type="PROSITE" id="PS51645"/>
    </source>
</evidence>
<comment type="cofactor">
    <cofactor evidence="5">
        <name>FAD</name>
        <dbReference type="ChEBI" id="CHEBI:57692"/>
    </cofactor>
    <text evidence="5">Binds 1 FAD per subunit.</text>
</comment>
<dbReference type="EMBL" id="WBVQ01000001">
    <property type="protein sequence ID" value="KAB2817747.1"/>
    <property type="molecule type" value="Genomic_DNA"/>
</dbReference>
<dbReference type="InterPro" id="IPR036134">
    <property type="entry name" value="Crypto/Photolyase_FAD-like_sf"/>
</dbReference>
<evidence type="ECO:0000256" key="1">
    <source>
        <dbReference type="ARBA" id="ARBA00001932"/>
    </source>
</evidence>
<comment type="caution">
    <text evidence="9">The sequence shown here is derived from an EMBL/GenBank/DDBJ whole genome shotgun (WGS) entry which is preliminary data.</text>
</comment>
<dbReference type="PANTHER" id="PTHR11455">
    <property type="entry name" value="CRYPTOCHROME"/>
    <property type="match status" value="1"/>
</dbReference>
<feature type="binding site" evidence="5">
    <location>
        <begin position="354"/>
        <end position="356"/>
    </location>
    <ligand>
        <name>FAD</name>
        <dbReference type="ChEBI" id="CHEBI:57692"/>
    </ligand>
</feature>
<dbReference type="PROSITE" id="PS51645">
    <property type="entry name" value="PHR_CRY_ALPHA_BETA"/>
    <property type="match status" value="1"/>
</dbReference>
<protein>
    <submittedName>
        <fullName evidence="9">Deoxyribodipyrimidine photo-lyase</fullName>
    </submittedName>
</protein>
<evidence type="ECO:0000256" key="4">
    <source>
        <dbReference type="ARBA" id="ARBA00022991"/>
    </source>
</evidence>
<evidence type="ECO:0000256" key="3">
    <source>
        <dbReference type="ARBA" id="ARBA00022827"/>
    </source>
</evidence>
<evidence type="ECO:0000313" key="9">
    <source>
        <dbReference type="EMBL" id="KAB2817747.1"/>
    </source>
</evidence>